<proteinExistence type="predicted"/>
<feature type="signal peptide" evidence="7">
    <location>
        <begin position="1"/>
        <end position="24"/>
    </location>
</feature>
<evidence type="ECO:0000256" key="5">
    <source>
        <dbReference type="ARBA" id="ARBA00023136"/>
    </source>
</evidence>
<evidence type="ECO:0000259" key="8">
    <source>
        <dbReference type="Pfam" id="PF09335"/>
    </source>
</evidence>
<dbReference type="OrthoDB" id="166803at2759"/>
<feature type="transmembrane region" description="Helical" evidence="6">
    <location>
        <begin position="171"/>
        <end position="192"/>
    </location>
</feature>
<gene>
    <name evidence="9" type="ORF">HXX76_016003</name>
</gene>
<feature type="transmembrane region" description="Helical" evidence="6">
    <location>
        <begin position="63"/>
        <end position="84"/>
    </location>
</feature>
<feature type="transmembrane region" description="Helical" evidence="6">
    <location>
        <begin position="37"/>
        <end position="56"/>
    </location>
</feature>
<evidence type="ECO:0000256" key="7">
    <source>
        <dbReference type="SAM" id="SignalP"/>
    </source>
</evidence>
<comment type="subcellular location">
    <subcellularLocation>
        <location evidence="1">Cell membrane</location>
        <topology evidence="1">Multi-pass membrane protein</topology>
    </subcellularLocation>
</comment>
<evidence type="ECO:0000313" key="9">
    <source>
        <dbReference type="EMBL" id="KAG2422479.1"/>
    </source>
</evidence>
<keyword evidence="5 6" id="KW-0472">Membrane</keyword>
<dbReference type="PANTHER" id="PTHR12677">
    <property type="entry name" value="GOLGI APPARATUS MEMBRANE PROTEIN TVP38-RELATED"/>
    <property type="match status" value="1"/>
</dbReference>
<evidence type="ECO:0000256" key="4">
    <source>
        <dbReference type="ARBA" id="ARBA00022989"/>
    </source>
</evidence>
<organism evidence="9 10">
    <name type="scientific">Chlamydomonas incerta</name>
    <dbReference type="NCBI Taxonomy" id="51695"/>
    <lineage>
        <taxon>Eukaryota</taxon>
        <taxon>Viridiplantae</taxon>
        <taxon>Chlorophyta</taxon>
        <taxon>core chlorophytes</taxon>
        <taxon>Chlorophyceae</taxon>
        <taxon>CS clade</taxon>
        <taxon>Chlamydomonadales</taxon>
        <taxon>Chlamydomonadaceae</taxon>
        <taxon>Chlamydomonas</taxon>
    </lineage>
</organism>
<evidence type="ECO:0000313" key="10">
    <source>
        <dbReference type="Proteomes" id="UP000650467"/>
    </source>
</evidence>
<keyword evidence="3 6" id="KW-0812">Transmembrane</keyword>
<keyword evidence="10" id="KW-1185">Reference proteome</keyword>
<evidence type="ECO:0000256" key="1">
    <source>
        <dbReference type="ARBA" id="ARBA00004651"/>
    </source>
</evidence>
<feature type="domain" description="VTT" evidence="8">
    <location>
        <begin position="74"/>
        <end position="193"/>
    </location>
</feature>
<keyword evidence="2" id="KW-1003">Cell membrane</keyword>
<dbReference type="InterPro" id="IPR015414">
    <property type="entry name" value="TMEM64"/>
</dbReference>
<feature type="transmembrane region" description="Helical" evidence="6">
    <location>
        <begin position="90"/>
        <end position="110"/>
    </location>
</feature>
<dbReference type="InterPro" id="IPR032816">
    <property type="entry name" value="VTT_dom"/>
</dbReference>
<feature type="transmembrane region" description="Helical" evidence="6">
    <location>
        <begin position="131"/>
        <end position="151"/>
    </location>
</feature>
<dbReference type="GO" id="GO:0005886">
    <property type="term" value="C:plasma membrane"/>
    <property type="evidence" value="ECO:0007669"/>
    <property type="project" value="UniProtKB-SubCell"/>
</dbReference>
<evidence type="ECO:0000256" key="2">
    <source>
        <dbReference type="ARBA" id="ARBA00022475"/>
    </source>
</evidence>
<feature type="chain" id="PRO_5032962330" description="VTT domain-containing protein" evidence="7">
    <location>
        <begin position="25"/>
        <end position="254"/>
    </location>
</feature>
<accession>A0A835SHD5</accession>
<keyword evidence="7" id="KW-0732">Signal</keyword>
<evidence type="ECO:0000256" key="6">
    <source>
        <dbReference type="SAM" id="Phobius"/>
    </source>
</evidence>
<name>A0A835SHD5_CHLIN</name>
<evidence type="ECO:0000256" key="3">
    <source>
        <dbReference type="ARBA" id="ARBA00022692"/>
    </source>
</evidence>
<keyword evidence="4 6" id="KW-1133">Transmembrane helix</keyword>
<protein>
    <recommendedName>
        <fullName evidence="8">VTT domain-containing protein</fullName>
    </recommendedName>
</protein>
<comment type="caution">
    <text evidence="9">The sequence shown here is derived from an EMBL/GenBank/DDBJ whole genome shotgun (WGS) entry which is preliminary data.</text>
</comment>
<dbReference type="Proteomes" id="UP000650467">
    <property type="component" value="Unassembled WGS sequence"/>
</dbReference>
<dbReference type="PANTHER" id="PTHR12677:SF59">
    <property type="entry name" value="GOLGI APPARATUS MEMBRANE PROTEIN TVP38-RELATED"/>
    <property type="match status" value="1"/>
</dbReference>
<dbReference type="EMBL" id="JAEHOC010000105">
    <property type="protein sequence ID" value="KAG2422479.1"/>
    <property type="molecule type" value="Genomic_DNA"/>
</dbReference>
<dbReference type="Pfam" id="PF09335">
    <property type="entry name" value="VTT_dom"/>
    <property type="match status" value="1"/>
</dbReference>
<dbReference type="AlphaFoldDB" id="A0A835SHD5"/>
<reference evidence="9" key="1">
    <citation type="journal article" date="2020" name="bioRxiv">
        <title>Comparative genomics of Chlamydomonas.</title>
        <authorList>
            <person name="Craig R.J."/>
            <person name="Hasan A.R."/>
            <person name="Ness R.W."/>
            <person name="Keightley P.D."/>
        </authorList>
    </citation>
    <scope>NUCLEOTIDE SEQUENCE</scope>
    <source>
        <strain evidence="9">SAG 7.73</strain>
    </source>
</reference>
<sequence length="254" mass="25046">MLPASAWLSAGVVLLLGLLGDVSGAEAAEGAAATAASADAGGLAAAAIAAVTSSGWAGPAVFVGLYVAATVLLFPASVLTLAAGALYGPAAGTALVSLASTTGAAAAFLVSRYLARPWVEDKLRDQPRFRAALRGVGSGGGGAYVVFLLRLSPLVPFNLLNYACGLTPVGLAPYVAASWVGMLPGTFAYVYLGGAGRAAVDAAASGGASMSTSQLVLYGVGAVATVLATRAISSAAGKALEEQEQEQAKQQQQE</sequence>